<dbReference type="SUPFAM" id="SSF46785">
    <property type="entry name" value="Winged helix' DNA-binding domain"/>
    <property type="match status" value="1"/>
</dbReference>
<dbReference type="GO" id="GO:0003700">
    <property type="term" value="F:DNA-binding transcription factor activity"/>
    <property type="evidence" value="ECO:0007669"/>
    <property type="project" value="InterPro"/>
</dbReference>
<dbReference type="PROSITE" id="PS50931">
    <property type="entry name" value="HTH_LYSR"/>
    <property type="match status" value="1"/>
</dbReference>
<dbReference type="Gene3D" id="1.10.10.10">
    <property type="entry name" value="Winged helix-like DNA-binding domain superfamily/Winged helix DNA-binding domain"/>
    <property type="match status" value="1"/>
</dbReference>
<evidence type="ECO:0000256" key="4">
    <source>
        <dbReference type="ARBA" id="ARBA00023163"/>
    </source>
</evidence>
<protein>
    <submittedName>
        <fullName evidence="6">LysR family transcriptional regulator</fullName>
    </submittedName>
</protein>
<dbReference type="Proteomes" id="UP000256845">
    <property type="component" value="Unassembled WGS sequence"/>
</dbReference>
<dbReference type="InterPro" id="IPR036390">
    <property type="entry name" value="WH_DNA-bd_sf"/>
</dbReference>
<dbReference type="AlphaFoldDB" id="A0A3D9H6F9"/>
<comment type="similarity">
    <text evidence="1">Belongs to the LysR transcriptional regulatory family.</text>
</comment>
<dbReference type="Pfam" id="PF00126">
    <property type="entry name" value="HTH_1"/>
    <property type="match status" value="1"/>
</dbReference>
<dbReference type="PANTHER" id="PTHR30537:SF3">
    <property type="entry name" value="TRANSCRIPTIONAL REGULATORY PROTEIN"/>
    <property type="match status" value="1"/>
</dbReference>
<name>A0A3D9H6F9_9PROT</name>
<evidence type="ECO:0000313" key="6">
    <source>
        <dbReference type="EMBL" id="RED45080.1"/>
    </source>
</evidence>
<keyword evidence="4" id="KW-0804">Transcription</keyword>
<dbReference type="PANTHER" id="PTHR30537">
    <property type="entry name" value="HTH-TYPE TRANSCRIPTIONAL REGULATOR"/>
    <property type="match status" value="1"/>
</dbReference>
<dbReference type="GO" id="GO:0006351">
    <property type="term" value="P:DNA-templated transcription"/>
    <property type="evidence" value="ECO:0007669"/>
    <property type="project" value="TreeGrafter"/>
</dbReference>
<comment type="caution">
    <text evidence="6">The sequence shown here is derived from an EMBL/GenBank/DDBJ whole genome shotgun (WGS) entry which is preliminary data.</text>
</comment>
<dbReference type="Gene3D" id="3.40.190.290">
    <property type="match status" value="1"/>
</dbReference>
<dbReference type="InterPro" id="IPR005119">
    <property type="entry name" value="LysR_subst-bd"/>
</dbReference>
<dbReference type="InterPro" id="IPR036388">
    <property type="entry name" value="WH-like_DNA-bd_sf"/>
</dbReference>
<dbReference type="GO" id="GO:0043565">
    <property type="term" value="F:sequence-specific DNA binding"/>
    <property type="evidence" value="ECO:0007669"/>
    <property type="project" value="TreeGrafter"/>
</dbReference>
<dbReference type="PRINTS" id="PR00039">
    <property type="entry name" value="HTHLYSR"/>
</dbReference>
<dbReference type="InterPro" id="IPR058163">
    <property type="entry name" value="LysR-type_TF_proteobact-type"/>
</dbReference>
<proteinExistence type="inferred from homology"/>
<feature type="domain" description="HTH lysR-type" evidence="5">
    <location>
        <begin position="1"/>
        <end position="58"/>
    </location>
</feature>
<organism evidence="6 7">
    <name type="scientific">Aestuariispira insulae</name>
    <dbReference type="NCBI Taxonomy" id="1461337"/>
    <lineage>
        <taxon>Bacteria</taxon>
        <taxon>Pseudomonadati</taxon>
        <taxon>Pseudomonadota</taxon>
        <taxon>Alphaproteobacteria</taxon>
        <taxon>Rhodospirillales</taxon>
        <taxon>Kiloniellaceae</taxon>
        <taxon>Aestuariispira</taxon>
    </lineage>
</organism>
<accession>A0A3D9H6F9</accession>
<dbReference type="FunFam" id="1.10.10.10:FF:000001">
    <property type="entry name" value="LysR family transcriptional regulator"/>
    <property type="match status" value="1"/>
</dbReference>
<keyword evidence="7" id="KW-1185">Reference proteome</keyword>
<evidence type="ECO:0000256" key="3">
    <source>
        <dbReference type="ARBA" id="ARBA00023125"/>
    </source>
</evidence>
<evidence type="ECO:0000313" key="7">
    <source>
        <dbReference type="Proteomes" id="UP000256845"/>
    </source>
</evidence>
<evidence type="ECO:0000256" key="1">
    <source>
        <dbReference type="ARBA" id="ARBA00009437"/>
    </source>
</evidence>
<reference evidence="6 7" key="1">
    <citation type="submission" date="2018-07" db="EMBL/GenBank/DDBJ databases">
        <title>Genomic Encyclopedia of Type Strains, Phase III (KMG-III): the genomes of soil and plant-associated and newly described type strains.</title>
        <authorList>
            <person name="Whitman W."/>
        </authorList>
    </citation>
    <scope>NUCLEOTIDE SEQUENCE [LARGE SCALE GENOMIC DNA]</scope>
    <source>
        <strain evidence="6 7">CECT 8488</strain>
    </source>
</reference>
<gene>
    <name evidence="6" type="ORF">DFP90_11273</name>
</gene>
<keyword evidence="3" id="KW-0238">DNA-binding</keyword>
<dbReference type="Pfam" id="PF03466">
    <property type="entry name" value="LysR_substrate"/>
    <property type="match status" value="1"/>
</dbReference>
<keyword evidence="2" id="KW-0805">Transcription regulation</keyword>
<evidence type="ECO:0000256" key="2">
    <source>
        <dbReference type="ARBA" id="ARBA00023015"/>
    </source>
</evidence>
<sequence length="292" mass="32861">MDWNHIKIFAAVANQGSLSGAARLLGMSQPTVGRHIEALEKALNVRLFDREAKGYVLTCAGERLLPQVSAMERAAITIDDIATGTADRLEGVVRITSPEMASRFFGRRLVGLRQQLPDIQIEFLTSNKVLNLSRREADIAIRPVMPDHGDLRIKQAYMGQLAVYGCSDYIKAHPQALTEERYQACDWVTMKHGFVLNQLDRWLMETKRIRHNPIQCTSVHTLVEAVLGGAGLAMLFTKHADEIPGLMQASPVIREMDQQFWLVAHAEVLAQPRVRAVWDWLDTMLSEEFEDS</sequence>
<evidence type="ECO:0000259" key="5">
    <source>
        <dbReference type="PROSITE" id="PS50931"/>
    </source>
</evidence>
<dbReference type="SUPFAM" id="SSF53850">
    <property type="entry name" value="Periplasmic binding protein-like II"/>
    <property type="match status" value="1"/>
</dbReference>
<dbReference type="InterPro" id="IPR000847">
    <property type="entry name" value="LysR_HTH_N"/>
</dbReference>
<dbReference type="EMBL" id="QRDW01000012">
    <property type="protein sequence ID" value="RED45080.1"/>
    <property type="molecule type" value="Genomic_DNA"/>
</dbReference>
<dbReference type="RefSeq" id="WP_181905467.1">
    <property type="nucleotide sequence ID" value="NZ_QRDW01000012.1"/>
</dbReference>